<dbReference type="GO" id="GO:0005737">
    <property type="term" value="C:cytoplasm"/>
    <property type="evidence" value="ECO:0007669"/>
    <property type="project" value="TreeGrafter"/>
</dbReference>
<sequence length="138" mass="15611">MIDPLLTDCRRIFLRGLSRRVRIGIHDFERAAAQRILFDIDLYVPLVQTTPQRDRIDEVVDYDFVRSEVTRITERGHIDLQETLCDAVLAALLAHPLVVAARVSTRKPDVYDDCEAVGVEAFRRKAAAGDLPPTETLP</sequence>
<evidence type="ECO:0000256" key="7">
    <source>
        <dbReference type="ARBA" id="ARBA00032903"/>
    </source>
</evidence>
<proteinExistence type="inferred from homology"/>
<evidence type="ECO:0000256" key="1">
    <source>
        <dbReference type="ARBA" id="ARBA00001353"/>
    </source>
</evidence>
<dbReference type="EC" id="4.1.2.25" evidence="4"/>
<evidence type="ECO:0000256" key="2">
    <source>
        <dbReference type="ARBA" id="ARBA00005013"/>
    </source>
</evidence>
<feature type="domain" description="Dihydroneopterin aldolase/epimerase" evidence="8">
    <location>
        <begin position="12"/>
        <end position="123"/>
    </location>
</feature>
<dbReference type="Proteomes" id="UP000239326">
    <property type="component" value="Chromosome"/>
</dbReference>
<dbReference type="InterPro" id="IPR043133">
    <property type="entry name" value="GTP-CH-I_C/QueF"/>
</dbReference>
<evidence type="ECO:0000256" key="6">
    <source>
        <dbReference type="ARBA" id="ARBA00023239"/>
    </source>
</evidence>
<gene>
    <name evidence="9" type="ORF">C6571_09710</name>
</gene>
<keyword evidence="10" id="KW-1185">Reference proteome</keyword>
<dbReference type="OrthoDB" id="8774845at2"/>
<dbReference type="GO" id="GO:0046656">
    <property type="term" value="P:folic acid biosynthetic process"/>
    <property type="evidence" value="ECO:0007669"/>
    <property type="project" value="UniProtKB-KW"/>
</dbReference>
<dbReference type="InterPro" id="IPR006156">
    <property type="entry name" value="Dihydroneopterin_aldolase"/>
</dbReference>
<dbReference type="KEGG" id="simp:C6571_09710"/>
<dbReference type="Pfam" id="PF02152">
    <property type="entry name" value="FolB"/>
    <property type="match status" value="1"/>
</dbReference>
<keyword evidence="5" id="KW-0289">Folate biosynthesis</keyword>
<evidence type="ECO:0000313" key="9">
    <source>
        <dbReference type="EMBL" id="AVO41530.1"/>
    </source>
</evidence>
<comment type="catalytic activity">
    <reaction evidence="1">
        <text>7,8-dihydroneopterin = 6-hydroxymethyl-7,8-dihydropterin + glycolaldehyde</text>
        <dbReference type="Rhea" id="RHEA:10540"/>
        <dbReference type="ChEBI" id="CHEBI:17001"/>
        <dbReference type="ChEBI" id="CHEBI:17071"/>
        <dbReference type="ChEBI" id="CHEBI:44841"/>
        <dbReference type="EC" id="4.1.2.25"/>
    </reaction>
</comment>
<accession>A0A2S0N055</accession>
<organism evidence="9 10">
    <name type="scientific">Simplicispira suum</name>
    <dbReference type="NCBI Taxonomy" id="2109915"/>
    <lineage>
        <taxon>Bacteria</taxon>
        <taxon>Pseudomonadati</taxon>
        <taxon>Pseudomonadota</taxon>
        <taxon>Betaproteobacteria</taxon>
        <taxon>Burkholderiales</taxon>
        <taxon>Comamonadaceae</taxon>
        <taxon>Simplicispira</taxon>
    </lineage>
</organism>
<dbReference type="SMART" id="SM00905">
    <property type="entry name" value="FolB"/>
    <property type="match status" value="1"/>
</dbReference>
<dbReference type="Gene3D" id="3.30.1130.10">
    <property type="match status" value="1"/>
</dbReference>
<dbReference type="GO" id="GO:0004150">
    <property type="term" value="F:dihydroneopterin aldolase activity"/>
    <property type="evidence" value="ECO:0007669"/>
    <property type="project" value="UniProtKB-EC"/>
</dbReference>
<evidence type="ECO:0000256" key="4">
    <source>
        <dbReference type="ARBA" id="ARBA00013043"/>
    </source>
</evidence>
<reference evidence="9 10" key="1">
    <citation type="submission" date="2018-03" db="EMBL/GenBank/DDBJ databases">
        <title>Genome sequencing of Simplicispira sp.</title>
        <authorList>
            <person name="Kim S.-J."/>
            <person name="Heo J."/>
            <person name="Kwon S.-W."/>
        </authorList>
    </citation>
    <scope>NUCLEOTIDE SEQUENCE [LARGE SCALE GENOMIC DNA]</scope>
    <source>
        <strain evidence="9 10">SC1-8</strain>
    </source>
</reference>
<comment type="similarity">
    <text evidence="3">Belongs to the DHNA family.</text>
</comment>
<evidence type="ECO:0000259" key="8">
    <source>
        <dbReference type="SMART" id="SM00905"/>
    </source>
</evidence>
<dbReference type="AlphaFoldDB" id="A0A2S0N055"/>
<dbReference type="SUPFAM" id="SSF55620">
    <property type="entry name" value="Tetrahydrobiopterin biosynthesis enzymes-like"/>
    <property type="match status" value="1"/>
</dbReference>
<keyword evidence="6" id="KW-0456">Lyase</keyword>
<dbReference type="PANTHER" id="PTHR42844:SF1">
    <property type="entry name" value="DIHYDRONEOPTERIN ALDOLASE 1-RELATED"/>
    <property type="match status" value="1"/>
</dbReference>
<dbReference type="EMBL" id="CP027669">
    <property type="protein sequence ID" value="AVO41530.1"/>
    <property type="molecule type" value="Genomic_DNA"/>
</dbReference>
<comment type="pathway">
    <text evidence="2">Cofactor biosynthesis; tetrahydrofolate biosynthesis; 2-amino-4-hydroxy-6-hydroxymethyl-7,8-dihydropteridine diphosphate from 7,8-dihydroneopterin triphosphate: step 3/4.</text>
</comment>
<name>A0A2S0N055_9BURK</name>
<protein>
    <recommendedName>
        <fullName evidence="4">dihydroneopterin aldolase</fullName>
        <ecNumber evidence="4">4.1.2.25</ecNumber>
    </recommendedName>
    <alternativeName>
        <fullName evidence="7">7,8-dihydroneopterin aldolase</fullName>
    </alternativeName>
</protein>
<dbReference type="PANTHER" id="PTHR42844">
    <property type="entry name" value="DIHYDRONEOPTERIN ALDOLASE 1-RELATED"/>
    <property type="match status" value="1"/>
</dbReference>
<dbReference type="RefSeq" id="WP_106446507.1">
    <property type="nucleotide sequence ID" value="NZ_CP027669.1"/>
</dbReference>
<evidence type="ECO:0000313" key="10">
    <source>
        <dbReference type="Proteomes" id="UP000239326"/>
    </source>
</evidence>
<evidence type="ECO:0000256" key="5">
    <source>
        <dbReference type="ARBA" id="ARBA00022909"/>
    </source>
</evidence>
<dbReference type="InterPro" id="IPR006157">
    <property type="entry name" value="FolB_dom"/>
</dbReference>
<evidence type="ECO:0000256" key="3">
    <source>
        <dbReference type="ARBA" id="ARBA00005708"/>
    </source>
</evidence>